<gene>
    <name evidence="2" type="primary">70</name>
    <name evidence="2" type="ORF">SEA_BIPPER_70</name>
</gene>
<evidence type="ECO:0000313" key="2">
    <source>
        <dbReference type="EMBL" id="AMQ67005.1"/>
    </source>
</evidence>
<dbReference type="Proteomes" id="UP000201826">
    <property type="component" value="Segment"/>
</dbReference>
<reference evidence="3" key="1">
    <citation type="submission" date="2016-02" db="EMBL/GenBank/DDBJ databases">
        <authorList>
            <person name="Isern S."/>
            <person name="Barcellona C.M."/>
            <person name="Dozier K.D."/>
            <person name="Faust J.M."/>
            <person name="Fedrick A.J."/>
            <person name="Gagliardi L.E."/>
            <person name="Gatt S.M."/>
            <person name="Gleason P.S."/>
            <person name="Gomez E.A."/>
            <person name="Hoffman A.M."/>
            <person name="Jenkins M."/>
            <person name="Jones M.J."/>
            <person name="Lang J.F."/>
            <person name="Lequay S.M."/>
            <person name="Mars P.J."/>
            <person name="Mtchedlidze N."/>
            <person name="Osking Z.B."/>
            <person name="Paul L.M."/>
            <person name="Pica A.N."/>
            <person name="Robison M.D."/>
            <person name="Rodriguez D."/>
            <person name="Rosales K.A."/>
            <person name="Saravis L.E."/>
            <person name="Sisson B.M."/>
            <person name="Tan A.L."/>
            <person name="Voltaire R."/>
            <person name="Michael S.F."/>
            <person name="Warner M.H."/>
            <person name="Bradley K.W."/>
            <person name="Asai D.J."/>
            <person name="Bowman C.A."/>
            <person name="Russell D.A."/>
            <person name="Pope W.H."/>
            <person name="Jacobs-Sera D."/>
            <person name="Hendrix R.W."/>
            <person name="Hatfull G.F."/>
        </authorList>
    </citation>
    <scope>NUCLEOTIDE SEQUENCE [LARGE SCALE GENOMIC DNA]</scope>
</reference>
<feature type="compositionally biased region" description="Basic residues" evidence="1">
    <location>
        <begin position="85"/>
        <end position="99"/>
    </location>
</feature>
<dbReference type="RefSeq" id="YP_009303217.1">
    <property type="nucleotide sequence ID" value="NC_031253.1"/>
</dbReference>
<name>A0A142F2J8_9CAUD</name>
<dbReference type="EMBL" id="KU728633">
    <property type="protein sequence ID" value="AMQ67005.1"/>
    <property type="molecule type" value="Genomic_DNA"/>
</dbReference>
<evidence type="ECO:0000313" key="3">
    <source>
        <dbReference type="Proteomes" id="UP000201826"/>
    </source>
</evidence>
<protein>
    <submittedName>
        <fullName evidence="2">Uncharacterized protein</fullName>
    </submittedName>
</protein>
<sequence length="99" mass="10926">MTDFSDLFPQASRNTAHYRGDVTKSLLAQTRPFGPDMHGAAYTCVSATYDAATDRTTATFRPIPPRQKDTNGDRPAQTATGPSRSQRRAAARRARRKGR</sequence>
<keyword evidence="3" id="KW-1185">Reference proteome</keyword>
<organism evidence="2 3">
    <name type="scientific">Mycobacterium phage Bipper</name>
    <dbReference type="NCBI Taxonomy" id="1805457"/>
    <lineage>
        <taxon>Viruses</taxon>
        <taxon>Duplodnaviria</taxon>
        <taxon>Heunggongvirae</taxon>
        <taxon>Uroviricota</taxon>
        <taxon>Caudoviricetes</taxon>
        <taxon>Bippervirus</taxon>
        <taxon>Bippervirus bipper</taxon>
    </lineage>
</organism>
<feature type="region of interest" description="Disordered" evidence="1">
    <location>
        <begin position="54"/>
        <end position="99"/>
    </location>
</feature>
<dbReference type="GeneID" id="29125791"/>
<proteinExistence type="predicted"/>
<dbReference type="KEGG" id="vg:29125791"/>
<evidence type="ECO:0000256" key="1">
    <source>
        <dbReference type="SAM" id="MobiDB-lite"/>
    </source>
</evidence>
<accession>A0A142F2J8</accession>